<evidence type="ECO:0000313" key="2">
    <source>
        <dbReference type="Proteomes" id="UP000789366"/>
    </source>
</evidence>
<accession>A0ACA9RIY7</accession>
<dbReference type="Proteomes" id="UP000789366">
    <property type="component" value="Unassembled WGS sequence"/>
</dbReference>
<proteinExistence type="predicted"/>
<keyword evidence="2" id="KW-1185">Reference proteome</keyword>
<reference evidence="1" key="1">
    <citation type="submission" date="2021-06" db="EMBL/GenBank/DDBJ databases">
        <authorList>
            <person name="Kallberg Y."/>
            <person name="Tangrot J."/>
            <person name="Rosling A."/>
        </authorList>
    </citation>
    <scope>NUCLEOTIDE SEQUENCE</scope>
    <source>
        <strain evidence="1">28 12/20/2015</strain>
    </source>
</reference>
<feature type="non-terminal residue" evidence="1">
    <location>
        <position position="1"/>
    </location>
</feature>
<protein>
    <submittedName>
        <fullName evidence="1">9976_t:CDS:1</fullName>
    </submittedName>
</protein>
<dbReference type="EMBL" id="CAJVPW010072678">
    <property type="protein sequence ID" value="CAG8794637.1"/>
    <property type="molecule type" value="Genomic_DNA"/>
</dbReference>
<sequence length="63" mass="7145">VHISDFVCESIGRLRLSEEQQALNASLPNSIHLKYTEACVIMHPGSNHDGWWTNVDIVKKVKE</sequence>
<name>A0ACA9RIY7_9GLOM</name>
<organism evidence="1 2">
    <name type="scientific">Cetraspora pellucida</name>
    <dbReference type="NCBI Taxonomy" id="1433469"/>
    <lineage>
        <taxon>Eukaryota</taxon>
        <taxon>Fungi</taxon>
        <taxon>Fungi incertae sedis</taxon>
        <taxon>Mucoromycota</taxon>
        <taxon>Glomeromycotina</taxon>
        <taxon>Glomeromycetes</taxon>
        <taxon>Diversisporales</taxon>
        <taxon>Gigasporaceae</taxon>
        <taxon>Cetraspora</taxon>
    </lineage>
</organism>
<evidence type="ECO:0000313" key="1">
    <source>
        <dbReference type="EMBL" id="CAG8794637.1"/>
    </source>
</evidence>
<comment type="caution">
    <text evidence="1">The sequence shown here is derived from an EMBL/GenBank/DDBJ whole genome shotgun (WGS) entry which is preliminary data.</text>
</comment>
<gene>
    <name evidence="1" type="ORF">SPELUC_LOCUS17539</name>
</gene>